<evidence type="ECO:0000256" key="1">
    <source>
        <dbReference type="SAM" id="MobiDB-lite"/>
    </source>
</evidence>
<dbReference type="GO" id="GO:0023051">
    <property type="term" value="P:regulation of signaling"/>
    <property type="evidence" value="ECO:0007669"/>
    <property type="project" value="InterPro"/>
</dbReference>
<reference evidence="2 3" key="1">
    <citation type="submission" date="2019-03" db="EMBL/GenBank/DDBJ databases">
        <title>First draft genome of Liparis tanakae, snailfish: a comprehensive survey of snailfish specific genes.</title>
        <authorList>
            <person name="Kim W."/>
            <person name="Song I."/>
            <person name="Jeong J.-H."/>
            <person name="Kim D."/>
            <person name="Kim S."/>
            <person name="Ryu S."/>
            <person name="Song J.Y."/>
            <person name="Lee S.K."/>
        </authorList>
    </citation>
    <scope>NUCLEOTIDE SEQUENCE [LARGE SCALE GENOMIC DNA]</scope>
    <source>
        <tissue evidence="2">Muscle</tissue>
    </source>
</reference>
<dbReference type="AlphaFoldDB" id="A0A4Z2HH29"/>
<protein>
    <submittedName>
        <fullName evidence="2">Uncharacterized protein</fullName>
    </submittedName>
</protein>
<gene>
    <name evidence="2" type="ORF">EYF80_024666</name>
</gene>
<sequence>METTRPSTQLNKDFLPPRKQEREEIGRSYTASLASIEDSPFSPQPHHTARPPKWAVDEDIFLRARCENDSDDDDYTDADPVLDDLYFRRVQHTLHQTSNNPNSDRFLPRYWTPEEDSRVRTIYLGSQRRPWYRKMQGLSHKALDSSWKCLT</sequence>
<feature type="compositionally biased region" description="Polar residues" evidence="1">
    <location>
        <begin position="1"/>
        <end position="11"/>
    </location>
</feature>
<dbReference type="Proteomes" id="UP000314294">
    <property type="component" value="Unassembled WGS sequence"/>
</dbReference>
<feature type="compositionally biased region" description="Basic and acidic residues" evidence="1">
    <location>
        <begin position="15"/>
        <end position="26"/>
    </location>
</feature>
<keyword evidence="3" id="KW-1185">Reference proteome</keyword>
<dbReference type="EMBL" id="SRLO01000240">
    <property type="protein sequence ID" value="TNN65157.1"/>
    <property type="molecule type" value="Genomic_DNA"/>
</dbReference>
<dbReference type="InterPro" id="IPR029978">
    <property type="entry name" value="LMO-7"/>
</dbReference>
<proteinExistence type="predicted"/>
<dbReference type="GO" id="GO:0030155">
    <property type="term" value="P:regulation of cell adhesion"/>
    <property type="evidence" value="ECO:0007669"/>
    <property type="project" value="InterPro"/>
</dbReference>
<name>A0A4Z2HH29_9TELE</name>
<dbReference type="OrthoDB" id="15627at2759"/>
<organism evidence="2 3">
    <name type="scientific">Liparis tanakae</name>
    <name type="common">Tanaka's snailfish</name>
    <dbReference type="NCBI Taxonomy" id="230148"/>
    <lineage>
        <taxon>Eukaryota</taxon>
        <taxon>Metazoa</taxon>
        <taxon>Chordata</taxon>
        <taxon>Craniata</taxon>
        <taxon>Vertebrata</taxon>
        <taxon>Euteleostomi</taxon>
        <taxon>Actinopterygii</taxon>
        <taxon>Neopterygii</taxon>
        <taxon>Teleostei</taxon>
        <taxon>Neoteleostei</taxon>
        <taxon>Acanthomorphata</taxon>
        <taxon>Eupercaria</taxon>
        <taxon>Perciformes</taxon>
        <taxon>Cottioidei</taxon>
        <taxon>Cottales</taxon>
        <taxon>Liparidae</taxon>
        <taxon>Liparis</taxon>
    </lineage>
</organism>
<dbReference type="PANTHER" id="PTHR46767">
    <property type="entry name" value="LIM DOMAIN ONLY PROTEIN 7"/>
    <property type="match status" value="1"/>
</dbReference>
<comment type="caution">
    <text evidence="2">The sequence shown here is derived from an EMBL/GenBank/DDBJ whole genome shotgun (WGS) entry which is preliminary data.</text>
</comment>
<dbReference type="PANTHER" id="PTHR46767:SF1">
    <property type="entry name" value="LIM DOMAIN ONLY PROTEIN 7"/>
    <property type="match status" value="1"/>
</dbReference>
<feature type="region of interest" description="Disordered" evidence="1">
    <location>
        <begin position="1"/>
        <end position="53"/>
    </location>
</feature>
<evidence type="ECO:0000313" key="2">
    <source>
        <dbReference type="EMBL" id="TNN65157.1"/>
    </source>
</evidence>
<accession>A0A4Z2HH29</accession>
<evidence type="ECO:0000313" key="3">
    <source>
        <dbReference type="Proteomes" id="UP000314294"/>
    </source>
</evidence>